<evidence type="ECO:0000256" key="4">
    <source>
        <dbReference type="ARBA" id="ARBA00023002"/>
    </source>
</evidence>
<dbReference type="FunFam" id="3.30.70.260:FF:000008">
    <property type="entry name" value="D-3-phosphoglycerate dehydrogenase, chloroplastic"/>
    <property type="match status" value="1"/>
</dbReference>
<sequence length="522" mass="55265">MARVVVSEKLAEAGLDLLRARGHEVDVRLDLSATELQSIITDAEALIVRSATLVDDQLLEAAKRLQVVGRAGVGLDNVDTAAATSRGILVCNAPESNVVSAAEHSVALLLALARNIPQAHAALTGGRWERGSWTGTELLHKTVGIVGLGRVGRLVAQRVAGFDVRLLAYDPFVSSEAARSINVEMVELDVLLGQSDFVTVHLPKNAQTTGLFDAKQFSKFKPGARLVNAARGGVIVEADLVAALDNGQLAGAALDVFDTEPKSESPLFGRPEVVVTPHLGASTHEAQDRASITIAEQVALALDGDFVPFAVNIAAQEASDALRPYLGVGERLGTFLAGLVSAVPDDIEVRTAGEISGYDRRILVLSVLRGLLRDSVNGPVTFVNAFEHAERMGVLVRDVGSLDAGEFRNLVEVRGGGHSVAGTLVRSGNEPRIVMIDDHSVEVPFANYMLVIRNDDRPGMIGIVGTILGRAEVNISFMGLGRDRRGDHALMALAADAGIAEDVLETLNAEPGIRSVSLVRLD</sequence>
<feature type="domain" description="D-3-phosphoglycerate dehydrogenase ASB" evidence="10">
    <location>
        <begin position="322"/>
        <end position="436"/>
    </location>
</feature>
<dbReference type="Gene3D" id="3.30.1330.90">
    <property type="entry name" value="D-3-phosphoglycerate dehydrogenase, domain 3"/>
    <property type="match status" value="1"/>
</dbReference>
<dbReference type="InterPro" id="IPR006139">
    <property type="entry name" value="D-isomer_2_OHA_DH_cat_dom"/>
</dbReference>
<dbReference type="Gene3D" id="3.40.50.720">
    <property type="entry name" value="NAD(P)-binding Rossmann-like Domain"/>
    <property type="match status" value="2"/>
</dbReference>
<dbReference type="GO" id="GO:0004617">
    <property type="term" value="F:phosphoglycerate dehydrogenase activity"/>
    <property type="evidence" value="ECO:0007669"/>
    <property type="project" value="UniProtKB-EC"/>
</dbReference>
<comment type="similarity">
    <text evidence="2">Belongs to the D-isomer specific 2-hydroxyacid dehydrogenase family.</text>
</comment>
<evidence type="ECO:0000259" key="9">
    <source>
        <dbReference type="Pfam" id="PF02826"/>
    </source>
</evidence>
<gene>
    <name evidence="11" type="ORF">METZ01_LOCUS16825</name>
</gene>
<evidence type="ECO:0000256" key="3">
    <source>
        <dbReference type="ARBA" id="ARBA00013143"/>
    </source>
</evidence>
<dbReference type="InterPro" id="IPR002912">
    <property type="entry name" value="ACT_dom"/>
</dbReference>
<comment type="catalytic activity">
    <reaction evidence="6">
        <text>(2R)-3-phosphoglycerate + NAD(+) = 3-phosphooxypyruvate + NADH + H(+)</text>
        <dbReference type="Rhea" id="RHEA:12641"/>
        <dbReference type="ChEBI" id="CHEBI:15378"/>
        <dbReference type="ChEBI" id="CHEBI:18110"/>
        <dbReference type="ChEBI" id="CHEBI:57540"/>
        <dbReference type="ChEBI" id="CHEBI:57945"/>
        <dbReference type="ChEBI" id="CHEBI:58272"/>
        <dbReference type="EC" id="1.1.1.95"/>
    </reaction>
</comment>
<dbReference type="InterPro" id="IPR029009">
    <property type="entry name" value="ASB_dom_sf"/>
</dbReference>
<evidence type="ECO:0000313" key="11">
    <source>
        <dbReference type="EMBL" id="SUZ63971.1"/>
    </source>
</evidence>
<dbReference type="SUPFAM" id="SSF55021">
    <property type="entry name" value="ACT-like"/>
    <property type="match status" value="1"/>
</dbReference>
<dbReference type="NCBIfam" id="TIGR01327">
    <property type="entry name" value="PGDH"/>
    <property type="match status" value="1"/>
</dbReference>
<accession>A0A381PAH7</accession>
<evidence type="ECO:0000256" key="6">
    <source>
        <dbReference type="ARBA" id="ARBA00048731"/>
    </source>
</evidence>
<feature type="domain" description="D-isomer specific 2-hydroxyacid dehydrogenase catalytic" evidence="7">
    <location>
        <begin position="4"/>
        <end position="312"/>
    </location>
</feature>
<dbReference type="PANTHER" id="PTHR42938:SF47">
    <property type="entry name" value="HYDROXYPYRUVATE REDUCTASE"/>
    <property type="match status" value="1"/>
</dbReference>
<evidence type="ECO:0000256" key="5">
    <source>
        <dbReference type="ARBA" id="ARBA00023027"/>
    </source>
</evidence>
<evidence type="ECO:0000256" key="1">
    <source>
        <dbReference type="ARBA" id="ARBA00005216"/>
    </source>
</evidence>
<dbReference type="FunFam" id="3.40.50.720:FF:000021">
    <property type="entry name" value="D-3-phosphoglycerate dehydrogenase"/>
    <property type="match status" value="1"/>
</dbReference>
<dbReference type="CDD" id="cd04902">
    <property type="entry name" value="ACT_3PGDH-xct"/>
    <property type="match status" value="1"/>
</dbReference>
<evidence type="ECO:0000256" key="2">
    <source>
        <dbReference type="ARBA" id="ARBA00005854"/>
    </source>
</evidence>
<dbReference type="EMBL" id="UINC01000928">
    <property type="protein sequence ID" value="SUZ63971.1"/>
    <property type="molecule type" value="Genomic_DNA"/>
</dbReference>
<organism evidence="11">
    <name type="scientific">marine metagenome</name>
    <dbReference type="NCBI Taxonomy" id="408172"/>
    <lineage>
        <taxon>unclassified sequences</taxon>
        <taxon>metagenomes</taxon>
        <taxon>ecological metagenomes</taxon>
    </lineage>
</organism>
<evidence type="ECO:0000259" key="10">
    <source>
        <dbReference type="Pfam" id="PF19304"/>
    </source>
</evidence>
<dbReference type="InterPro" id="IPR006140">
    <property type="entry name" value="D-isomer_DH_NAD-bd"/>
</dbReference>
<dbReference type="EC" id="1.1.1.95" evidence="3"/>
<dbReference type="InterPro" id="IPR006236">
    <property type="entry name" value="PGDH"/>
</dbReference>
<dbReference type="GO" id="GO:0006564">
    <property type="term" value="P:L-serine biosynthetic process"/>
    <property type="evidence" value="ECO:0007669"/>
    <property type="project" value="InterPro"/>
</dbReference>
<evidence type="ECO:0000259" key="8">
    <source>
        <dbReference type="Pfam" id="PF01842"/>
    </source>
</evidence>
<evidence type="ECO:0000259" key="7">
    <source>
        <dbReference type="Pfam" id="PF00389"/>
    </source>
</evidence>
<dbReference type="Gene3D" id="3.30.70.260">
    <property type="match status" value="1"/>
</dbReference>
<dbReference type="Pfam" id="PF02826">
    <property type="entry name" value="2-Hacid_dh_C"/>
    <property type="match status" value="1"/>
</dbReference>
<dbReference type="UniPathway" id="UPA00135">
    <property type="reaction ID" value="UER00196"/>
</dbReference>
<dbReference type="PROSITE" id="PS00670">
    <property type="entry name" value="D_2_HYDROXYACID_DH_2"/>
    <property type="match status" value="1"/>
</dbReference>
<dbReference type="PROSITE" id="PS00065">
    <property type="entry name" value="D_2_HYDROXYACID_DH_1"/>
    <property type="match status" value="1"/>
</dbReference>
<dbReference type="Pfam" id="PF01842">
    <property type="entry name" value="ACT"/>
    <property type="match status" value="1"/>
</dbReference>
<dbReference type="Pfam" id="PF19304">
    <property type="entry name" value="PGDH_inter"/>
    <property type="match status" value="1"/>
</dbReference>
<dbReference type="InterPro" id="IPR029752">
    <property type="entry name" value="D-isomer_DH_CS1"/>
</dbReference>
<feature type="domain" description="ACT" evidence="8">
    <location>
        <begin position="448"/>
        <end position="511"/>
    </location>
</feature>
<proteinExistence type="inferred from homology"/>
<keyword evidence="5" id="KW-0520">NAD</keyword>
<dbReference type="InterPro" id="IPR045865">
    <property type="entry name" value="ACT-like_dom_sf"/>
</dbReference>
<dbReference type="Pfam" id="PF00389">
    <property type="entry name" value="2-Hacid_dh"/>
    <property type="match status" value="1"/>
</dbReference>
<dbReference type="PROSITE" id="PS00671">
    <property type="entry name" value="D_2_HYDROXYACID_DH_3"/>
    <property type="match status" value="1"/>
</dbReference>
<dbReference type="SUPFAM" id="SSF52283">
    <property type="entry name" value="Formate/glycerate dehydrogenase catalytic domain-like"/>
    <property type="match status" value="1"/>
</dbReference>
<dbReference type="AlphaFoldDB" id="A0A381PAH7"/>
<reference evidence="11" key="1">
    <citation type="submission" date="2018-05" db="EMBL/GenBank/DDBJ databases">
        <authorList>
            <person name="Lanie J.A."/>
            <person name="Ng W.-L."/>
            <person name="Kazmierczak K.M."/>
            <person name="Andrzejewski T.M."/>
            <person name="Davidsen T.M."/>
            <person name="Wayne K.J."/>
            <person name="Tettelin H."/>
            <person name="Glass J.I."/>
            <person name="Rusch D."/>
            <person name="Podicherti R."/>
            <person name="Tsui H.-C.T."/>
            <person name="Winkler M.E."/>
        </authorList>
    </citation>
    <scope>NUCLEOTIDE SEQUENCE</scope>
</reference>
<dbReference type="CDD" id="cd12173">
    <property type="entry name" value="PGDH_4"/>
    <property type="match status" value="1"/>
</dbReference>
<protein>
    <recommendedName>
        <fullName evidence="3">phosphoglycerate dehydrogenase</fullName>
        <ecNumber evidence="3">1.1.1.95</ecNumber>
    </recommendedName>
</protein>
<dbReference type="InterPro" id="IPR036291">
    <property type="entry name" value="NAD(P)-bd_dom_sf"/>
</dbReference>
<dbReference type="SUPFAM" id="SSF51735">
    <property type="entry name" value="NAD(P)-binding Rossmann-fold domains"/>
    <property type="match status" value="1"/>
</dbReference>
<dbReference type="InterPro" id="IPR045626">
    <property type="entry name" value="PGDH_ASB_dom"/>
</dbReference>
<comment type="pathway">
    <text evidence="1">Amino-acid biosynthesis; L-serine biosynthesis; L-serine from 3-phospho-D-glycerate: step 1/3.</text>
</comment>
<dbReference type="PANTHER" id="PTHR42938">
    <property type="entry name" value="FORMATE DEHYDROGENASE 1"/>
    <property type="match status" value="1"/>
</dbReference>
<dbReference type="SUPFAM" id="SSF143548">
    <property type="entry name" value="Serine metabolism enzymes domain"/>
    <property type="match status" value="1"/>
</dbReference>
<dbReference type="InterPro" id="IPR029753">
    <property type="entry name" value="D-isomer_DH_CS"/>
</dbReference>
<name>A0A381PAH7_9ZZZZ</name>
<keyword evidence="4" id="KW-0560">Oxidoreductase</keyword>
<dbReference type="GO" id="GO:0051287">
    <property type="term" value="F:NAD binding"/>
    <property type="evidence" value="ECO:0007669"/>
    <property type="project" value="InterPro"/>
</dbReference>
<feature type="domain" description="D-isomer specific 2-hydroxyacid dehydrogenase NAD-binding" evidence="9">
    <location>
        <begin position="106"/>
        <end position="280"/>
    </location>
</feature>